<dbReference type="CDD" id="cd06261">
    <property type="entry name" value="TM_PBP2"/>
    <property type="match status" value="1"/>
</dbReference>
<evidence type="ECO:0000256" key="3">
    <source>
        <dbReference type="ARBA" id="ARBA00022475"/>
    </source>
</evidence>
<comment type="subcellular location">
    <subcellularLocation>
        <location evidence="1 7">Cell membrane</location>
        <topology evidence="1 7">Multi-pass membrane protein</topology>
    </subcellularLocation>
</comment>
<evidence type="ECO:0000256" key="1">
    <source>
        <dbReference type="ARBA" id="ARBA00004651"/>
    </source>
</evidence>
<dbReference type="InterPro" id="IPR000515">
    <property type="entry name" value="MetI-like"/>
</dbReference>
<accession>A0ABW2SP44</accession>
<feature type="transmembrane region" description="Helical" evidence="7">
    <location>
        <begin position="250"/>
        <end position="271"/>
    </location>
</feature>
<feature type="transmembrane region" description="Helical" evidence="7">
    <location>
        <begin position="21"/>
        <end position="43"/>
    </location>
</feature>
<evidence type="ECO:0000313" key="10">
    <source>
        <dbReference type="Proteomes" id="UP001596527"/>
    </source>
</evidence>
<feature type="transmembrane region" description="Helical" evidence="7">
    <location>
        <begin position="81"/>
        <end position="105"/>
    </location>
</feature>
<feature type="transmembrane region" description="Helical" evidence="7">
    <location>
        <begin position="192"/>
        <end position="213"/>
    </location>
</feature>
<dbReference type="PROSITE" id="PS50928">
    <property type="entry name" value="ABC_TM1"/>
    <property type="match status" value="1"/>
</dbReference>
<keyword evidence="4 7" id="KW-0812">Transmembrane</keyword>
<evidence type="ECO:0000256" key="5">
    <source>
        <dbReference type="ARBA" id="ARBA00022989"/>
    </source>
</evidence>
<evidence type="ECO:0000313" key="9">
    <source>
        <dbReference type="EMBL" id="MFC7581625.1"/>
    </source>
</evidence>
<gene>
    <name evidence="9" type="ORF">ACFQWG_10515</name>
</gene>
<proteinExistence type="inferred from homology"/>
<dbReference type="Gene3D" id="1.10.3720.10">
    <property type="entry name" value="MetI-like"/>
    <property type="match status" value="1"/>
</dbReference>
<evidence type="ECO:0000256" key="6">
    <source>
        <dbReference type="ARBA" id="ARBA00023136"/>
    </source>
</evidence>
<comment type="similarity">
    <text evidence="7">Belongs to the binding-protein-dependent transport system permease family.</text>
</comment>
<comment type="caution">
    <text evidence="9">The sequence shown here is derived from an EMBL/GenBank/DDBJ whole genome shotgun (WGS) entry which is preliminary data.</text>
</comment>
<dbReference type="EMBL" id="JBHTEF010000001">
    <property type="protein sequence ID" value="MFC7581625.1"/>
    <property type="molecule type" value="Genomic_DNA"/>
</dbReference>
<keyword evidence="2 7" id="KW-0813">Transport</keyword>
<name>A0ABW2SP44_9ACTO</name>
<sequence>MSQVHAPAGWRQGGAHRLWMGLLSVAMIFVAIVMIFPLIWMVLTAFKTNADAASGTPTLFPRELTVQNFLDIWSAIPFGQLYVNTIIFAGAVTIFSLAFDTMTGYALARYHFKGRNAVFIGIIVLMLVPYPSVLIPLFEETVKLGVDHTLIGMIMPRMSNAFGIFFMRQFFLSLPKDLEEAARIDGASEMGVFTRIMLPLTKPAILTLGLFHFQYNWNDLLWPLVMSTDMSGATLPAGLQMFTGQHVVQYGLLMAGSVLALLPLIVFFLAIQKTFVQGIATTGMKS</sequence>
<keyword evidence="5 7" id="KW-1133">Transmembrane helix</keyword>
<dbReference type="Pfam" id="PF00528">
    <property type="entry name" value="BPD_transp_1"/>
    <property type="match status" value="1"/>
</dbReference>
<dbReference type="PANTHER" id="PTHR43744">
    <property type="entry name" value="ABC TRANSPORTER PERMEASE PROTEIN MG189-RELATED-RELATED"/>
    <property type="match status" value="1"/>
</dbReference>
<protein>
    <submittedName>
        <fullName evidence="9">Carbohydrate ABC transporter permease</fullName>
    </submittedName>
</protein>
<feature type="transmembrane region" description="Helical" evidence="7">
    <location>
        <begin position="117"/>
        <end position="138"/>
    </location>
</feature>
<dbReference type="PANTHER" id="PTHR43744:SF12">
    <property type="entry name" value="ABC TRANSPORTER PERMEASE PROTEIN MG189-RELATED"/>
    <property type="match status" value="1"/>
</dbReference>
<feature type="domain" description="ABC transmembrane type-1" evidence="8">
    <location>
        <begin position="82"/>
        <end position="271"/>
    </location>
</feature>
<keyword evidence="3" id="KW-1003">Cell membrane</keyword>
<evidence type="ECO:0000259" key="8">
    <source>
        <dbReference type="PROSITE" id="PS50928"/>
    </source>
</evidence>
<evidence type="ECO:0000256" key="7">
    <source>
        <dbReference type="RuleBase" id="RU363032"/>
    </source>
</evidence>
<evidence type="ECO:0000256" key="2">
    <source>
        <dbReference type="ARBA" id="ARBA00022448"/>
    </source>
</evidence>
<feature type="transmembrane region" description="Helical" evidence="7">
    <location>
        <begin position="150"/>
        <end position="171"/>
    </location>
</feature>
<keyword evidence="6 7" id="KW-0472">Membrane</keyword>
<dbReference type="InterPro" id="IPR035906">
    <property type="entry name" value="MetI-like_sf"/>
</dbReference>
<dbReference type="Proteomes" id="UP001596527">
    <property type="component" value="Unassembled WGS sequence"/>
</dbReference>
<keyword evidence="10" id="KW-1185">Reference proteome</keyword>
<evidence type="ECO:0000256" key="4">
    <source>
        <dbReference type="ARBA" id="ARBA00022692"/>
    </source>
</evidence>
<dbReference type="RefSeq" id="WP_380975093.1">
    <property type="nucleotide sequence ID" value="NZ_JBHTEF010000001.1"/>
</dbReference>
<organism evidence="9 10">
    <name type="scientific">Schaalia naturae</name>
    <dbReference type="NCBI Taxonomy" id="635203"/>
    <lineage>
        <taxon>Bacteria</taxon>
        <taxon>Bacillati</taxon>
        <taxon>Actinomycetota</taxon>
        <taxon>Actinomycetes</taxon>
        <taxon>Actinomycetales</taxon>
        <taxon>Actinomycetaceae</taxon>
        <taxon>Schaalia</taxon>
    </lineage>
</organism>
<dbReference type="SUPFAM" id="SSF161098">
    <property type="entry name" value="MetI-like"/>
    <property type="match status" value="1"/>
</dbReference>
<reference evidence="10" key="1">
    <citation type="journal article" date="2019" name="Int. J. Syst. Evol. Microbiol.">
        <title>The Global Catalogue of Microorganisms (GCM) 10K type strain sequencing project: providing services to taxonomists for standard genome sequencing and annotation.</title>
        <authorList>
            <consortium name="The Broad Institute Genomics Platform"/>
            <consortium name="The Broad Institute Genome Sequencing Center for Infectious Disease"/>
            <person name="Wu L."/>
            <person name="Ma J."/>
        </authorList>
    </citation>
    <scope>NUCLEOTIDE SEQUENCE [LARGE SCALE GENOMIC DNA]</scope>
    <source>
        <strain evidence="10">CCUG 56698</strain>
    </source>
</reference>